<dbReference type="RefSeq" id="WP_088920630.1">
    <property type="nucleotide sequence ID" value="NZ_CP018632.1"/>
</dbReference>
<name>A0A2Z2NWC9_9GAMM</name>
<proteinExistence type="predicted"/>
<reference evidence="1 2" key="1">
    <citation type="submission" date="2016-12" db="EMBL/GenBank/DDBJ databases">
        <authorList>
            <person name="Song W.-J."/>
            <person name="Kurnit D.M."/>
        </authorList>
    </citation>
    <scope>NUCLEOTIDE SEQUENCE [LARGE SCALE GENOMIC DNA]</scope>
    <source>
        <strain evidence="1 2">IMCC3135</strain>
    </source>
</reference>
<gene>
    <name evidence="1" type="ORF">IMCC3135_28570</name>
</gene>
<sequence>MSHHPDKSAEYAFQNHIVECLVGHGWMLGSPSKYNRELALYSEDTLAFVKESQPDQWEKYCGIYPNNPEEKFLEKVASQLNKADPNAAEIPTASQARIEQAHQLAWTQDDFISQAAEPALTASMDA</sequence>
<evidence type="ECO:0000313" key="1">
    <source>
        <dbReference type="EMBL" id="ASJ75766.1"/>
    </source>
</evidence>
<dbReference type="Proteomes" id="UP000250079">
    <property type="component" value="Chromosome"/>
</dbReference>
<dbReference type="EMBL" id="CP018632">
    <property type="protein sequence ID" value="ASJ75766.1"/>
    <property type="molecule type" value="Genomic_DNA"/>
</dbReference>
<accession>A0A2Z2NWC9</accession>
<keyword evidence="2" id="KW-1185">Reference proteome</keyword>
<organism evidence="1 2">
    <name type="scientific">Granulosicoccus antarcticus IMCC3135</name>
    <dbReference type="NCBI Taxonomy" id="1192854"/>
    <lineage>
        <taxon>Bacteria</taxon>
        <taxon>Pseudomonadati</taxon>
        <taxon>Pseudomonadota</taxon>
        <taxon>Gammaproteobacteria</taxon>
        <taxon>Chromatiales</taxon>
        <taxon>Granulosicoccaceae</taxon>
        <taxon>Granulosicoccus</taxon>
    </lineage>
</organism>
<protein>
    <submittedName>
        <fullName evidence="1">Uncharacterized protein</fullName>
    </submittedName>
</protein>
<dbReference type="KEGG" id="gai:IMCC3135_28570"/>
<evidence type="ECO:0000313" key="2">
    <source>
        <dbReference type="Proteomes" id="UP000250079"/>
    </source>
</evidence>
<dbReference type="AlphaFoldDB" id="A0A2Z2NWC9"/>
<dbReference type="OrthoDB" id="9758243at2"/>